<dbReference type="Pfam" id="PF09339">
    <property type="entry name" value="HTH_IclR"/>
    <property type="match status" value="1"/>
</dbReference>
<dbReference type="InterPro" id="IPR036388">
    <property type="entry name" value="WH-like_DNA-bd_sf"/>
</dbReference>
<dbReference type="InterPro" id="IPR036390">
    <property type="entry name" value="WH_DNA-bd_sf"/>
</dbReference>
<feature type="domain" description="HTH arsR-type" evidence="1">
    <location>
        <begin position="18"/>
        <end position="98"/>
    </location>
</feature>
<dbReference type="EMBL" id="FOZK01000005">
    <property type="protein sequence ID" value="SFS11824.1"/>
    <property type="molecule type" value="Genomic_DNA"/>
</dbReference>
<name>A0A1I6M7Z8_9EURY</name>
<dbReference type="InterPro" id="IPR005471">
    <property type="entry name" value="Tscrpt_reg_IclR_N"/>
</dbReference>
<dbReference type="CDD" id="cd00090">
    <property type="entry name" value="HTH_ARSR"/>
    <property type="match status" value="1"/>
</dbReference>
<dbReference type="Proteomes" id="UP000199062">
    <property type="component" value="Unassembled WGS sequence"/>
</dbReference>
<evidence type="ECO:0000259" key="1">
    <source>
        <dbReference type="SMART" id="SM00418"/>
    </source>
</evidence>
<dbReference type="SMART" id="SM00418">
    <property type="entry name" value="HTH_ARSR"/>
    <property type="match status" value="1"/>
</dbReference>
<dbReference type="GO" id="GO:0003677">
    <property type="term" value="F:DNA binding"/>
    <property type="evidence" value="ECO:0007669"/>
    <property type="project" value="InterPro"/>
</dbReference>
<organism evidence="2 3">
    <name type="scientific">Halomicrobium zhouii</name>
    <dbReference type="NCBI Taxonomy" id="767519"/>
    <lineage>
        <taxon>Archaea</taxon>
        <taxon>Methanobacteriati</taxon>
        <taxon>Methanobacteriota</taxon>
        <taxon>Stenosarchaea group</taxon>
        <taxon>Halobacteria</taxon>
        <taxon>Halobacteriales</taxon>
        <taxon>Haloarculaceae</taxon>
        <taxon>Halomicrobium</taxon>
    </lineage>
</organism>
<dbReference type="Gene3D" id="1.10.10.10">
    <property type="entry name" value="Winged helix-like DNA-binding domain superfamily/Winged helix DNA-binding domain"/>
    <property type="match status" value="1"/>
</dbReference>
<evidence type="ECO:0000313" key="3">
    <source>
        <dbReference type="Proteomes" id="UP000199062"/>
    </source>
</evidence>
<dbReference type="InterPro" id="IPR011991">
    <property type="entry name" value="ArsR-like_HTH"/>
</dbReference>
<protein>
    <submittedName>
        <fullName evidence="2">IclR helix-turn-helix domain-containing protein</fullName>
    </submittedName>
</protein>
<accession>A0A1I6M7Z8</accession>
<dbReference type="InterPro" id="IPR001845">
    <property type="entry name" value="HTH_ArsR_DNA-bd_dom"/>
</dbReference>
<dbReference type="GO" id="GO:0003700">
    <property type="term" value="F:DNA-binding transcription factor activity"/>
    <property type="evidence" value="ECO:0007669"/>
    <property type="project" value="InterPro"/>
</dbReference>
<evidence type="ECO:0000313" key="2">
    <source>
        <dbReference type="EMBL" id="SFS11824.1"/>
    </source>
</evidence>
<proteinExistence type="predicted"/>
<gene>
    <name evidence="2" type="ORF">SAMN05216559_3952</name>
</gene>
<keyword evidence="3" id="KW-1185">Reference proteome</keyword>
<dbReference type="AlphaFoldDB" id="A0A1I6M7Z8"/>
<sequence length="117" mass="13103">MSETAHEEAYADGTPLVELFGDGARARMLSVFVDERTRDLSVSEIARQAGVARSTVYDHLDDFVELGVVEFTRETGPSKRYQFNADSEIADFLYKLDGTVLSKLLENRDDVDYDGTD</sequence>
<dbReference type="OrthoDB" id="319083at2157"/>
<dbReference type="SUPFAM" id="SSF46785">
    <property type="entry name" value="Winged helix' DNA-binding domain"/>
    <property type="match status" value="1"/>
</dbReference>
<reference evidence="2 3" key="1">
    <citation type="submission" date="2016-10" db="EMBL/GenBank/DDBJ databases">
        <authorList>
            <person name="de Groot N.N."/>
        </authorList>
    </citation>
    <scope>NUCLEOTIDE SEQUENCE [LARGE SCALE GENOMIC DNA]</scope>
    <source>
        <strain evidence="2 3">CGMCC 1.10457</strain>
    </source>
</reference>
<dbReference type="RefSeq" id="WP_089818960.1">
    <property type="nucleotide sequence ID" value="NZ_FOZK01000005.1"/>
</dbReference>